<name>A0A837IFS1_9BACT</name>
<dbReference type="AlphaFoldDB" id="A0A837IFS1"/>
<evidence type="ECO:0000313" key="2">
    <source>
        <dbReference type="Proteomes" id="UP000034078"/>
    </source>
</evidence>
<evidence type="ECO:0000313" key="1">
    <source>
        <dbReference type="EMBL" id="KKU01330.1"/>
    </source>
</evidence>
<dbReference type="Proteomes" id="UP000034078">
    <property type="component" value="Unassembled WGS sequence"/>
</dbReference>
<sequence length="38" mass="4040">MNEKFVGSAASLALATNRLGINIGIMSVLLATFENRTD</sequence>
<reference evidence="1 2" key="1">
    <citation type="journal article" date="2015" name="Nature">
        <title>rRNA introns, odd ribosomes, and small enigmatic genomes across a large radiation of phyla.</title>
        <authorList>
            <person name="Brown C.T."/>
            <person name="Hug L.A."/>
            <person name="Thomas B.C."/>
            <person name="Sharon I."/>
            <person name="Castelle C.J."/>
            <person name="Singh A."/>
            <person name="Wilkins M.J."/>
            <person name="Williams K.H."/>
            <person name="Banfield J.F."/>
        </authorList>
    </citation>
    <scope>NUCLEOTIDE SEQUENCE [LARGE SCALE GENOMIC DNA]</scope>
</reference>
<dbReference type="EMBL" id="LCKO01000001">
    <property type="protein sequence ID" value="KKU01330.1"/>
    <property type="molecule type" value="Genomic_DNA"/>
</dbReference>
<gene>
    <name evidence="1" type="ORF">UX01_C0001G0174</name>
</gene>
<proteinExistence type="predicted"/>
<organism evidence="1 2">
    <name type="scientific">Candidatus Collierbacteria bacterium GW2011_GWB2_45_17</name>
    <dbReference type="NCBI Taxonomy" id="1618388"/>
    <lineage>
        <taxon>Bacteria</taxon>
        <taxon>Candidatus Collieribacteriota</taxon>
    </lineage>
</organism>
<protein>
    <submittedName>
        <fullName evidence="1">Uncharacterized protein</fullName>
    </submittedName>
</protein>
<comment type="caution">
    <text evidence="1">The sequence shown here is derived from an EMBL/GenBank/DDBJ whole genome shotgun (WGS) entry which is preliminary data.</text>
</comment>
<accession>A0A837IFS1</accession>